<protein>
    <submittedName>
        <fullName evidence="2">Uncharacterized protein</fullName>
    </submittedName>
</protein>
<dbReference type="OrthoDB" id="7686871at2759"/>
<reference evidence="2 3" key="1">
    <citation type="submission" date="2015-04" db="EMBL/GenBank/DDBJ databases">
        <title>Lasius niger genome sequencing.</title>
        <authorList>
            <person name="Konorov E.A."/>
            <person name="Nikitin M.A."/>
            <person name="Kirill M.V."/>
            <person name="Chang P."/>
        </authorList>
    </citation>
    <scope>NUCLEOTIDE SEQUENCE [LARGE SCALE GENOMIC DNA]</scope>
    <source>
        <tissue evidence="2">Whole</tissue>
    </source>
</reference>
<name>A0A0J7NLS6_LASNI</name>
<accession>A0A0J7NLS6</accession>
<proteinExistence type="predicted"/>
<feature type="compositionally biased region" description="Basic and acidic residues" evidence="1">
    <location>
        <begin position="211"/>
        <end position="220"/>
    </location>
</feature>
<gene>
    <name evidence="2" type="ORF">RF55_6463</name>
</gene>
<comment type="caution">
    <text evidence="2">The sequence shown here is derived from an EMBL/GenBank/DDBJ whole genome shotgun (WGS) entry which is preliminary data.</text>
</comment>
<dbReference type="PaxDb" id="67767-A0A0J7NLS6"/>
<evidence type="ECO:0000256" key="1">
    <source>
        <dbReference type="SAM" id="MobiDB-lite"/>
    </source>
</evidence>
<organism evidence="2 3">
    <name type="scientific">Lasius niger</name>
    <name type="common">Black garden ant</name>
    <dbReference type="NCBI Taxonomy" id="67767"/>
    <lineage>
        <taxon>Eukaryota</taxon>
        <taxon>Metazoa</taxon>
        <taxon>Ecdysozoa</taxon>
        <taxon>Arthropoda</taxon>
        <taxon>Hexapoda</taxon>
        <taxon>Insecta</taxon>
        <taxon>Pterygota</taxon>
        <taxon>Neoptera</taxon>
        <taxon>Endopterygota</taxon>
        <taxon>Hymenoptera</taxon>
        <taxon>Apocrita</taxon>
        <taxon>Aculeata</taxon>
        <taxon>Formicoidea</taxon>
        <taxon>Formicidae</taxon>
        <taxon>Formicinae</taxon>
        <taxon>Lasius</taxon>
        <taxon>Lasius</taxon>
    </lineage>
</organism>
<dbReference type="AlphaFoldDB" id="A0A0J7NLS6"/>
<feature type="region of interest" description="Disordered" evidence="1">
    <location>
        <begin position="211"/>
        <end position="242"/>
    </location>
</feature>
<keyword evidence="3" id="KW-1185">Reference proteome</keyword>
<feature type="region of interest" description="Disordered" evidence="1">
    <location>
        <begin position="1"/>
        <end position="59"/>
    </location>
</feature>
<dbReference type="EMBL" id="LBMM01003516">
    <property type="protein sequence ID" value="KMQ93435.1"/>
    <property type="molecule type" value="Genomic_DNA"/>
</dbReference>
<sequence>MATKVEEHDRATTKQDSQANEKDCSSGTKVKRKSRSARRRLSAMMSNASFHFSDTDSEGELTTITNKIGKLNSTQMDSQLSPLISVTGAEDTGVEPTEAKINDNLDYLIADGEARSRSSRSSFVENLTDVDEIYSDEDADAKDTRRNLKVINNDYEGETDLEDVEGDEDIQPTIYVAPRSDILNEFGGEMITTKEGNGPFSVEVRNRLSREQVSVDKGDTELVQNMPNTDSEDMEASEDEDKLDEAAACGHVYDNMYEDILVASQTVMENKMENTLHVPDAVDEAISDCHTDVEDVD</sequence>
<evidence type="ECO:0000313" key="2">
    <source>
        <dbReference type="EMBL" id="KMQ93435.1"/>
    </source>
</evidence>
<feature type="compositionally biased region" description="Basic residues" evidence="1">
    <location>
        <begin position="29"/>
        <end position="41"/>
    </location>
</feature>
<evidence type="ECO:0000313" key="3">
    <source>
        <dbReference type="Proteomes" id="UP000036403"/>
    </source>
</evidence>
<dbReference type="Proteomes" id="UP000036403">
    <property type="component" value="Unassembled WGS sequence"/>
</dbReference>
<feature type="compositionally biased region" description="Basic and acidic residues" evidence="1">
    <location>
        <begin position="1"/>
        <end position="24"/>
    </location>
</feature>
<feature type="compositionally biased region" description="Acidic residues" evidence="1">
    <location>
        <begin position="230"/>
        <end position="242"/>
    </location>
</feature>